<keyword evidence="3" id="KW-0677">Repeat</keyword>
<feature type="region of interest" description="Disordered" evidence="10">
    <location>
        <begin position="237"/>
        <end position="290"/>
    </location>
</feature>
<accession>A0A3M6TP07</accession>
<dbReference type="SMART" id="SM00208">
    <property type="entry name" value="TNFR"/>
    <property type="match status" value="2"/>
</dbReference>
<keyword evidence="4 11" id="KW-1133">Transmembrane helix</keyword>
<reference evidence="13 14" key="1">
    <citation type="journal article" date="2018" name="Sci. Rep.">
        <title>Comparative analysis of the Pocillopora damicornis genome highlights role of immune system in coral evolution.</title>
        <authorList>
            <person name="Cunning R."/>
            <person name="Bay R.A."/>
            <person name="Gillette P."/>
            <person name="Baker A.C."/>
            <person name="Traylor-Knowles N."/>
        </authorList>
    </citation>
    <scope>NUCLEOTIDE SEQUENCE [LARGE SCALE GENOMIC DNA]</scope>
    <source>
        <strain evidence="13">RSMAS</strain>
        <tissue evidence="13">Whole animal</tissue>
    </source>
</reference>
<keyword evidence="2 11" id="KW-0812">Transmembrane</keyword>
<feature type="disulfide bond" evidence="9">
    <location>
        <begin position="57"/>
        <end position="72"/>
    </location>
</feature>
<evidence type="ECO:0000256" key="10">
    <source>
        <dbReference type="SAM" id="MobiDB-lite"/>
    </source>
</evidence>
<evidence type="ECO:0000256" key="7">
    <source>
        <dbReference type="ARBA" id="ARBA00023170"/>
    </source>
</evidence>
<evidence type="ECO:0000256" key="3">
    <source>
        <dbReference type="ARBA" id="ARBA00022737"/>
    </source>
</evidence>
<protein>
    <recommendedName>
        <fullName evidence="12">TNFR-Cys domain-containing protein</fullName>
    </recommendedName>
</protein>
<sequence>MYVSASPTCPGNNITIRDSVTRHIQCQKCLVCPAGQGLSVDCGDVITPQTAIVCKPCEQGMTYSSKSEAGACKTCTNCGEYRETIKSCSLTSNAVCGKNCKLGTYPEGMLSTCRPCSACCNDGNDIFEPQCQVPRVPKNKQCSELRSEKCSKKIASARVNTTVEGNHPASSPSTHTGLRMSPPVTRRAAQDSASTNDVSLSNGAIIGVVVGVVFVVLILPTVIYIVKTRRKWQPCEKADDKDREMQHATEAKEESGECNRKEERDEAGSLEPRIGGVEETGQPGPHSSSGEVLEVICKVTRFTVPELIE</sequence>
<dbReference type="OrthoDB" id="5989299at2759"/>
<keyword evidence="14" id="KW-1185">Reference proteome</keyword>
<gene>
    <name evidence="13" type="ORF">pdam_00001819</name>
</gene>
<dbReference type="InterPro" id="IPR001368">
    <property type="entry name" value="TNFR/NGFR_Cys_rich_reg"/>
</dbReference>
<dbReference type="GO" id="GO:0016020">
    <property type="term" value="C:membrane"/>
    <property type="evidence" value="ECO:0007669"/>
    <property type="project" value="UniProtKB-SubCell"/>
</dbReference>
<evidence type="ECO:0000256" key="8">
    <source>
        <dbReference type="ARBA" id="ARBA00023180"/>
    </source>
</evidence>
<evidence type="ECO:0000256" key="5">
    <source>
        <dbReference type="ARBA" id="ARBA00023136"/>
    </source>
</evidence>
<dbReference type="GO" id="GO:0043123">
    <property type="term" value="P:positive regulation of canonical NF-kappaB signal transduction"/>
    <property type="evidence" value="ECO:0007669"/>
    <property type="project" value="InterPro"/>
</dbReference>
<dbReference type="AlphaFoldDB" id="A0A3M6TP07"/>
<proteinExistence type="predicted"/>
<evidence type="ECO:0000256" key="1">
    <source>
        <dbReference type="ARBA" id="ARBA00004167"/>
    </source>
</evidence>
<comment type="subcellular location">
    <subcellularLocation>
        <location evidence="1">Membrane</location>
        <topology evidence="1">Single-pass membrane protein</topology>
    </subcellularLocation>
</comment>
<keyword evidence="7" id="KW-0675">Receptor</keyword>
<keyword evidence="6 9" id="KW-1015">Disulfide bond</keyword>
<feature type="compositionally biased region" description="Polar residues" evidence="10">
    <location>
        <begin position="161"/>
        <end position="176"/>
    </location>
</feature>
<dbReference type="Proteomes" id="UP000275408">
    <property type="component" value="Unassembled WGS sequence"/>
</dbReference>
<feature type="domain" description="TNFR-Cys" evidence="12">
    <location>
        <begin position="56"/>
        <end position="96"/>
    </location>
</feature>
<evidence type="ECO:0000259" key="12">
    <source>
        <dbReference type="PROSITE" id="PS50050"/>
    </source>
</evidence>
<dbReference type="InterPro" id="IPR047526">
    <property type="entry name" value="TNR19/27/EDAR"/>
</dbReference>
<feature type="repeat" description="TNFR-Cys" evidence="9">
    <location>
        <begin position="56"/>
        <end position="96"/>
    </location>
</feature>
<organism evidence="13 14">
    <name type="scientific">Pocillopora damicornis</name>
    <name type="common">Cauliflower coral</name>
    <name type="synonym">Millepora damicornis</name>
    <dbReference type="NCBI Taxonomy" id="46731"/>
    <lineage>
        <taxon>Eukaryota</taxon>
        <taxon>Metazoa</taxon>
        <taxon>Cnidaria</taxon>
        <taxon>Anthozoa</taxon>
        <taxon>Hexacorallia</taxon>
        <taxon>Scleractinia</taxon>
        <taxon>Astrocoeniina</taxon>
        <taxon>Pocilloporidae</taxon>
        <taxon>Pocillopora</taxon>
    </lineage>
</organism>
<feature type="transmembrane region" description="Helical" evidence="11">
    <location>
        <begin position="204"/>
        <end position="226"/>
    </location>
</feature>
<dbReference type="PROSITE" id="PS00652">
    <property type="entry name" value="TNFR_NGFR_1"/>
    <property type="match status" value="1"/>
</dbReference>
<dbReference type="GO" id="GO:0046330">
    <property type="term" value="P:positive regulation of JNK cascade"/>
    <property type="evidence" value="ECO:0007669"/>
    <property type="project" value="InterPro"/>
</dbReference>
<evidence type="ECO:0000256" key="9">
    <source>
        <dbReference type="PROSITE-ProRule" id="PRU00206"/>
    </source>
</evidence>
<dbReference type="EMBL" id="RCHS01003247">
    <property type="protein sequence ID" value="RMX43018.1"/>
    <property type="molecule type" value="Genomic_DNA"/>
</dbReference>
<keyword evidence="5 11" id="KW-0472">Membrane</keyword>
<dbReference type="PANTHER" id="PTHR12120:SF10">
    <property type="entry name" value="TNFR-CYS DOMAIN-CONTAINING PROTEIN"/>
    <property type="match status" value="1"/>
</dbReference>
<feature type="disulfide bond" evidence="9">
    <location>
        <begin position="78"/>
        <end position="96"/>
    </location>
</feature>
<comment type="caution">
    <text evidence="13">The sequence shown here is derived from an EMBL/GenBank/DDBJ whole genome shotgun (WGS) entry which is preliminary data.</text>
</comment>
<feature type="region of interest" description="Disordered" evidence="10">
    <location>
        <begin position="161"/>
        <end position="197"/>
    </location>
</feature>
<evidence type="ECO:0000256" key="6">
    <source>
        <dbReference type="ARBA" id="ARBA00023157"/>
    </source>
</evidence>
<evidence type="ECO:0000256" key="4">
    <source>
        <dbReference type="ARBA" id="ARBA00022989"/>
    </source>
</evidence>
<evidence type="ECO:0000256" key="11">
    <source>
        <dbReference type="SAM" id="Phobius"/>
    </source>
</evidence>
<name>A0A3M6TP07_POCDA</name>
<evidence type="ECO:0000313" key="13">
    <source>
        <dbReference type="EMBL" id="RMX43018.1"/>
    </source>
</evidence>
<evidence type="ECO:0000313" key="14">
    <source>
        <dbReference type="Proteomes" id="UP000275408"/>
    </source>
</evidence>
<feature type="compositionally biased region" description="Basic and acidic residues" evidence="10">
    <location>
        <begin position="237"/>
        <end position="267"/>
    </location>
</feature>
<dbReference type="GO" id="GO:0038023">
    <property type="term" value="F:signaling receptor activity"/>
    <property type="evidence" value="ECO:0007669"/>
    <property type="project" value="InterPro"/>
</dbReference>
<dbReference type="PANTHER" id="PTHR12120">
    <property type="entry name" value="TNFR-CYS DOMAIN-CONTAINING PROTEIN"/>
    <property type="match status" value="1"/>
</dbReference>
<evidence type="ECO:0000256" key="2">
    <source>
        <dbReference type="ARBA" id="ARBA00022692"/>
    </source>
</evidence>
<feature type="disulfide bond" evidence="9">
    <location>
        <begin position="75"/>
        <end position="88"/>
    </location>
</feature>
<keyword evidence="8" id="KW-0325">Glycoprotein</keyword>
<dbReference type="PROSITE" id="PS50050">
    <property type="entry name" value="TNFR_NGFR_2"/>
    <property type="match status" value="1"/>
</dbReference>
<dbReference type="Pfam" id="PF00020">
    <property type="entry name" value="TNFR_c6"/>
    <property type="match status" value="1"/>
</dbReference>
<dbReference type="Gene3D" id="2.10.50.10">
    <property type="entry name" value="Tumor Necrosis Factor Receptor, subunit A, domain 2"/>
    <property type="match status" value="1"/>
</dbReference>